<reference evidence="1 2" key="1">
    <citation type="journal article" date="2024" name="Plant Biotechnol. J.">
        <title>Dendrobium thyrsiflorum genome and its molecular insights into genes involved in important horticultural traits.</title>
        <authorList>
            <person name="Chen B."/>
            <person name="Wang J.Y."/>
            <person name="Zheng P.J."/>
            <person name="Li K.L."/>
            <person name="Liang Y.M."/>
            <person name="Chen X.F."/>
            <person name="Zhang C."/>
            <person name="Zhao X."/>
            <person name="He X."/>
            <person name="Zhang G.Q."/>
            <person name="Liu Z.J."/>
            <person name="Xu Q."/>
        </authorList>
    </citation>
    <scope>NUCLEOTIDE SEQUENCE [LARGE SCALE GENOMIC DNA]</scope>
    <source>
        <strain evidence="1">GZMU011</strain>
    </source>
</reference>
<organism evidence="1 2">
    <name type="scientific">Dendrobium thyrsiflorum</name>
    <name type="common">Pinecone-like raceme dendrobium</name>
    <name type="synonym">Orchid</name>
    <dbReference type="NCBI Taxonomy" id="117978"/>
    <lineage>
        <taxon>Eukaryota</taxon>
        <taxon>Viridiplantae</taxon>
        <taxon>Streptophyta</taxon>
        <taxon>Embryophyta</taxon>
        <taxon>Tracheophyta</taxon>
        <taxon>Spermatophyta</taxon>
        <taxon>Magnoliopsida</taxon>
        <taxon>Liliopsida</taxon>
        <taxon>Asparagales</taxon>
        <taxon>Orchidaceae</taxon>
        <taxon>Epidendroideae</taxon>
        <taxon>Malaxideae</taxon>
        <taxon>Dendrobiinae</taxon>
        <taxon>Dendrobium</taxon>
    </lineage>
</organism>
<dbReference type="AlphaFoldDB" id="A0ABD0UXF3"/>
<protein>
    <recommendedName>
        <fullName evidence="3">Reverse transcriptase zinc-binding domain-containing protein</fullName>
    </recommendedName>
</protein>
<comment type="caution">
    <text evidence="1">The sequence shown here is derived from an EMBL/GenBank/DDBJ whole genome shotgun (WGS) entry which is preliminary data.</text>
</comment>
<evidence type="ECO:0008006" key="3">
    <source>
        <dbReference type="Google" id="ProtNLM"/>
    </source>
</evidence>
<proteinExistence type="predicted"/>
<evidence type="ECO:0000313" key="1">
    <source>
        <dbReference type="EMBL" id="KAL0917470.1"/>
    </source>
</evidence>
<sequence>MGGLKTVDALARRNIYMTDPICPLCRCDLESLNHLLFECNYSFTVLVKLIPNFHHFYLRLSLIQSLNHVGSIAGTKIEKQALLLTLNAIVYYLWRERNNRRFGSSSHCVYTTTNLIAKVIKYKLSQRNHLELGKN</sequence>
<evidence type="ECO:0000313" key="2">
    <source>
        <dbReference type="Proteomes" id="UP001552299"/>
    </source>
</evidence>
<accession>A0ABD0UXF3</accession>
<keyword evidence="2" id="KW-1185">Reference proteome</keyword>
<gene>
    <name evidence="1" type="ORF">M5K25_012532</name>
</gene>
<dbReference type="Proteomes" id="UP001552299">
    <property type="component" value="Unassembled WGS sequence"/>
</dbReference>
<dbReference type="EMBL" id="JANQDX010000010">
    <property type="protein sequence ID" value="KAL0917470.1"/>
    <property type="molecule type" value="Genomic_DNA"/>
</dbReference>
<name>A0ABD0UXF3_DENTH</name>